<evidence type="ECO:0000313" key="2">
    <source>
        <dbReference type="EMBL" id="KAK3364386.1"/>
    </source>
</evidence>
<sequence>MATIGGPAYEHLDTTVSTAVRAGVVVVRAAGNAKRGGTTPLAITVAASDIEDEIASLSYYGRLSVETELRGPQNYP</sequence>
<dbReference type="EMBL" id="JAUIQD010000001">
    <property type="protein sequence ID" value="KAK3364386.1"/>
    <property type="molecule type" value="Genomic_DNA"/>
</dbReference>
<comment type="similarity">
    <text evidence="1">Belongs to the peptidase S8 family.</text>
</comment>
<protein>
    <recommendedName>
        <fullName evidence="4">Peptidase S8/S53 domain-containing protein</fullName>
    </recommendedName>
</protein>
<dbReference type="AlphaFoldDB" id="A0AAJ0HXA5"/>
<dbReference type="InterPro" id="IPR036852">
    <property type="entry name" value="Peptidase_S8/S53_dom_sf"/>
</dbReference>
<name>A0AAJ0HXA5_9PEZI</name>
<evidence type="ECO:0008006" key="4">
    <source>
        <dbReference type="Google" id="ProtNLM"/>
    </source>
</evidence>
<gene>
    <name evidence="2" type="ORF">B0T25DRAFT_563416</name>
</gene>
<keyword evidence="3" id="KW-1185">Reference proteome</keyword>
<reference evidence="2" key="2">
    <citation type="submission" date="2023-06" db="EMBL/GenBank/DDBJ databases">
        <authorList>
            <consortium name="Lawrence Berkeley National Laboratory"/>
            <person name="Haridas S."/>
            <person name="Hensen N."/>
            <person name="Bonometti L."/>
            <person name="Westerberg I."/>
            <person name="Brannstrom I.O."/>
            <person name="Guillou S."/>
            <person name="Cros-Aarteil S."/>
            <person name="Calhoun S."/>
            <person name="Kuo A."/>
            <person name="Mondo S."/>
            <person name="Pangilinan J."/>
            <person name="Riley R."/>
            <person name="Labutti K."/>
            <person name="Andreopoulos B."/>
            <person name="Lipzen A."/>
            <person name="Chen C."/>
            <person name="Yanf M."/>
            <person name="Daum C."/>
            <person name="Ng V."/>
            <person name="Clum A."/>
            <person name="Steindorff A."/>
            <person name="Ohm R."/>
            <person name="Martin F."/>
            <person name="Silar P."/>
            <person name="Natvig D."/>
            <person name="Lalanne C."/>
            <person name="Gautier V."/>
            <person name="Ament-Velasquez S.L."/>
            <person name="Kruys A."/>
            <person name="Hutchinson M.I."/>
            <person name="Powell A.J."/>
            <person name="Barry K."/>
            <person name="Miller A.N."/>
            <person name="Grigoriev I.V."/>
            <person name="Debuchy R."/>
            <person name="Gladieux P."/>
            <person name="Thoren M.H."/>
            <person name="Johannesson H."/>
        </authorList>
    </citation>
    <scope>NUCLEOTIDE SEQUENCE</scope>
    <source>
        <strain evidence="2">CBS 955.72</strain>
    </source>
</reference>
<dbReference type="Gene3D" id="3.40.50.200">
    <property type="entry name" value="Peptidase S8/S53 domain"/>
    <property type="match status" value="1"/>
</dbReference>
<dbReference type="Proteomes" id="UP001275084">
    <property type="component" value="Unassembled WGS sequence"/>
</dbReference>
<proteinExistence type="inferred from homology"/>
<dbReference type="GO" id="GO:0006508">
    <property type="term" value="P:proteolysis"/>
    <property type="evidence" value="ECO:0007669"/>
    <property type="project" value="InterPro"/>
</dbReference>
<evidence type="ECO:0000313" key="3">
    <source>
        <dbReference type="Proteomes" id="UP001275084"/>
    </source>
</evidence>
<dbReference type="GO" id="GO:0004252">
    <property type="term" value="F:serine-type endopeptidase activity"/>
    <property type="evidence" value="ECO:0007669"/>
    <property type="project" value="InterPro"/>
</dbReference>
<dbReference type="SUPFAM" id="SSF52743">
    <property type="entry name" value="Subtilisin-like"/>
    <property type="match status" value="1"/>
</dbReference>
<dbReference type="PROSITE" id="PS51892">
    <property type="entry name" value="SUBTILASE"/>
    <property type="match status" value="1"/>
</dbReference>
<organism evidence="2 3">
    <name type="scientific">Lasiosphaeria hispida</name>
    <dbReference type="NCBI Taxonomy" id="260671"/>
    <lineage>
        <taxon>Eukaryota</taxon>
        <taxon>Fungi</taxon>
        <taxon>Dikarya</taxon>
        <taxon>Ascomycota</taxon>
        <taxon>Pezizomycotina</taxon>
        <taxon>Sordariomycetes</taxon>
        <taxon>Sordariomycetidae</taxon>
        <taxon>Sordariales</taxon>
        <taxon>Lasiosphaeriaceae</taxon>
        <taxon>Lasiosphaeria</taxon>
    </lineage>
</organism>
<evidence type="ECO:0000256" key="1">
    <source>
        <dbReference type="PROSITE-ProRule" id="PRU01240"/>
    </source>
</evidence>
<comment type="caution">
    <text evidence="1">Lacks conserved residue(s) required for the propagation of feature annotation.</text>
</comment>
<reference evidence="2" key="1">
    <citation type="journal article" date="2023" name="Mol. Phylogenet. Evol.">
        <title>Genome-scale phylogeny and comparative genomics of the fungal order Sordariales.</title>
        <authorList>
            <person name="Hensen N."/>
            <person name="Bonometti L."/>
            <person name="Westerberg I."/>
            <person name="Brannstrom I.O."/>
            <person name="Guillou S."/>
            <person name="Cros-Aarteil S."/>
            <person name="Calhoun S."/>
            <person name="Haridas S."/>
            <person name="Kuo A."/>
            <person name="Mondo S."/>
            <person name="Pangilinan J."/>
            <person name="Riley R."/>
            <person name="LaButti K."/>
            <person name="Andreopoulos B."/>
            <person name="Lipzen A."/>
            <person name="Chen C."/>
            <person name="Yan M."/>
            <person name="Daum C."/>
            <person name="Ng V."/>
            <person name="Clum A."/>
            <person name="Steindorff A."/>
            <person name="Ohm R.A."/>
            <person name="Martin F."/>
            <person name="Silar P."/>
            <person name="Natvig D.O."/>
            <person name="Lalanne C."/>
            <person name="Gautier V."/>
            <person name="Ament-Velasquez S.L."/>
            <person name="Kruys A."/>
            <person name="Hutchinson M.I."/>
            <person name="Powell A.J."/>
            <person name="Barry K."/>
            <person name="Miller A.N."/>
            <person name="Grigoriev I.V."/>
            <person name="Debuchy R."/>
            <person name="Gladieux P."/>
            <person name="Hiltunen Thoren M."/>
            <person name="Johannesson H."/>
        </authorList>
    </citation>
    <scope>NUCLEOTIDE SEQUENCE</scope>
    <source>
        <strain evidence="2">CBS 955.72</strain>
    </source>
</reference>
<comment type="caution">
    <text evidence="2">The sequence shown here is derived from an EMBL/GenBank/DDBJ whole genome shotgun (WGS) entry which is preliminary data.</text>
</comment>
<accession>A0AAJ0HXA5</accession>